<sequence length="373" mass="42526">MNIIIGGDLVPTSSNYKFFEEGTITSLIGKDLSNILNKADIRIFNLEVPLSDKKMPIKKCGPNLIAPLSTIKGLKNLNPTLLTLANNHILDQGVQGLKSTIKVLKENNIPFIGVGKNNIEAHKPCIILKDNFKLGIYACAETEFTLATSNSAGANGFDPFESLDYINDLKSKCDYVIVLYHGGREHYRYPTPYLQKVCKKIVDKGADLVVCQHSHCIGAMEDYKNSKIIYGQGNFIFDHSEQECWQTSILIEINFDQKITIDYIPIKKINNKIRLAKNLEGTKILQEFYKRSQEITTINFIENNYKEYVLKEYYLIGKLLGYNRIQHKLNKILKNKLITYTHSPEKLLGLQNSLSCEPHRELLIKNLNLLNRR</sequence>
<comment type="caution">
    <text evidence="1">The sequence shown here is derived from an EMBL/GenBank/DDBJ whole genome shotgun (WGS) entry which is preliminary data.</text>
</comment>
<name>A0ACC8X7V3_9FIRM</name>
<evidence type="ECO:0000313" key="1">
    <source>
        <dbReference type="EMBL" id="ONI37875.1"/>
    </source>
</evidence>
<keyword evidence="2" id="KW-1185">Reference proteome</keyword>
<evidence type="ECO:0000313" key="2">
    <source>
        <dbReference type="Proteomes" id="UP000188605"/>
    </source>
</evidence>
<accession>A0ACC8X7V3</accession>
<gene>
    <name evidence="1" type="ORF">AN396_12015</name>
</gene>
<reference evidence="1" key="1">
    <citation type="submission" date="2016-08" db="EMBL/GenBank/DDBJ databases">
        <authorList>
            <person name="Ngugi D.K."/>
            <person name="Miyake S."/>
            <person name="Stingl U."/>
        </authorList>
    </citation>
    <scope>NUCLEOTIDE SEQUENCE</scope>
    <source>
        <strain evidence="1">SCG-B11WGA-EpuloA1</strain>
    </source>
</reference>
<organism evidence="1 2">
    <name type="scientific">Candidatus Epulonipiscium fishelsonii</name>
    <dbReference type="NCBI Taxonomy" id="77094"/>
    <lineage>
        <taxon>Bacteria</taxon>
        <taxon>Bacillati</taxon>
        <taxon>Bacillota</taxon>
        <taxon>Clostridia</taxon>
        <taxon>Lachnospirales</taxon>
        <taxon>Lachnospiraceae</taxon>
        <taxon>Candidatus Epulonipiscium</taxon>
    </lineage>
</organism>
<dbReference type="Proteomes" id="UP000188605">
    <property type="component" value="Unassembled WGS sequence"/>
</dbReference>
<proteinExistence type="predicted"/>
<dbReference type="EMBL" id="LJDB01000102">
    <property type="protein sequence ID" value="ONI37875.1"/>
    <property type="molecule type" value="Genomic_DNA"/>
</dbReference>
<protein>
    <submittedName>
        <fullName evidence="1">Poly-gamma-glutamate biosynthesis protein</fullName>
    </submittedName>
</protein>